<gene>
    <name evidence="3" type="ORF">DLAC_01325</name>
</gene>
<feature type="region of interest" description="Disordered" evidence="2">
    <location>
        <begin position="533"/>
        <end position="580"/>
    </location>
</feature>
<evidence type="ECO:0000256" key="1">
    <source>
        <dbReference type="SAM" id="Coils"/>
    </source>
</evidence>
<feature type="compositionally biased region" description="Polar residues" evidence="2">
    <location>
        <begin position="66"/>
        <end position="86"/>
    </location>
</feature>
<name>A0A152A8Q2_TIELA</name>
<feature type="compositionally biased region" description="Polar residues" evidence="2">
    <location>
        <begin position="629"/>
        <end position="649"/>
    </location>
</feature>
<accession>A0A152A8Q2</accession>
<evidence type="ECO:0000256" key="2">
    <source>
        <dbReference type="SAM" id="MobiDB-lite"/>
    </source>
</evidence>
<sequence>MSSIIKKFINNDKKNLSSSQQLNLSKSQNNIEYKQNQPHQSPNTNNEKKLNFKLSESTFKLKKSSPKYNSTIPNINTASPSLDSNSFQFPQSPYQSCYNFNESPKQQSINSNNINYNNQNNILKKSQSSNSHLISTIQPNTSSNESPNHLQNNRKILYSSMDSNSGKSNFELKSNSSPTAVYYQSQQNSMLNQNQVSRKKSNLSFIENFGKKKQLIKDQQEMIEQLKTENLRLNDKYILDKIKNEIEVSKLNQKVEDLEQSYNLLFSLLQDYQQENMNMKSKIQELHQFHKQTQTSVQNKNIEDALKSLDDAFSYINQLQEQSITLSPLKEIYHNIQMLPSPISKSIPQHRGYHSRDENDDVSSLCSDTMSLSSDYQIGDDLETILAQNTGSAEYLKSLESSGNCEYKMLSKEYSLPTCLQEDPLSSPSFCSPQLLISPSNLSECCLNNELTLVKPFSNTTTTTTNGISTYSSVSPLTGHSLSSSCSSVTTEDEVSSSNFSQSGAICSKDISLIESQCIPIFVTSQLNRNSISISSSSSPPHLNQSTESVNTTNTTNANNSSIISMPISPKPLTPKSTSIASTSTLTSSFVLTSPKNHCTTTTNNSKQPQNTSPQKQTVVTPMINNLTSKSVPFKSNTLRSGSISRPNTPSSFLNSPDSQSSNSSIITKSQTLTPNSKIYRPLSTTSRPILKTPSVPNSPQFDSASAVKKLVDFFESPIKPLKL</sequence>
<feature type="coiled-coil region" evidence="1">
    <location>
        <begin position="209"/>
        <end position="289"/>
    </location>
</feature>
<dbReference type="InParanoid" id="A0A152A8Q2"/>
<dbReference type="AlphaFoldDB" id="A0A152A8Q2"/>
<comment type="caution">
    <text evidence="3">The sequence shown here is derived from an EMBL/GenBank/DDBJ whole genome shotgun (WGS) entry which is preliminary data.</text>
</comment>
<dbReference type="EMBL" id="LODT01000004">
    <property type="protein sequence ID" value="KYR02485.1"/>
    <property type="molecule type" value="Genomic_DNA"/>
</dbReference>
<keyword evidence="4" id="KW-1185">Reference proteome</keyword>
<feature type="region of interest" description="Disordered" evidence="2">
    <location>
        <begin position="129"/>
        <end position="150"/>
    </location>
</feature>
<feature type="compositionally biased region" description="Low complexity" evidence="2">
    <location>
        <begin position="650"/>
        <end position="672"/>
    </location>
</feature>
<organism evidence="3 4">
    <name type="scientific">Tieghemostelium lacteum</name>
    <name type="common">Slime mold</name>
    <name type="synonym">Dictyostelium lacteum</name>
    <dbReference type="NCBI Taxonomy" id="361077"/>
    <lineage>
        <taxon>Eukaryota</taxon>
        <taxon>Amoebozoa</taxon>
        <taxon>Evosea</taxon>
        <taxon>Eumycetozoa</taxon>
        <taxon>Dictyostelia</taxon>
        <taxon>Dictyosteliales</taxon>
        <taxon>Raperosteliaceae</taxon>
        <taxon>Tieghemostelium</taxon>
    </lineage>
</organism>
<evidence type="ECO:0000313" key="3">
    <source>
        <dbReference type="EMBL" id="KYR02485.1"/>
    </source>
</evidence>
<feature type="region of interest" description="Disordered" evidence="2">
    <location>
        <begin position="63"/>
        <end position="86"/>
    </location>
</feature>
<protein>
    <submittedName>
        <fullName evidence="3">Uncharacterized protein</fullName>
    </submittedName>
</protein>
<feature type="region of interest" description="Disordered" evidence="2">
    <location>
        <begin position="594"/>
        <end position="617"/>
    </location>
</feature>
<reference evidence="3 4" key="1">
    <citation type="submission" date="2015-12" db="EMBL/GenBank/DDBJ databases">
        <title>Dictyostelia acquired genes for synthesis and detection of signals that induce cell-type specialization by lateral gene transfer from prokaryotes.</title>
        <authorList>
            <person name="Gloeckner G."/>
            <person name="Schaap P."/>
        </authorList>
    </citation>
    <scope>NUCLEOTIDE SEQUENCE [LARGE SCALE GENOMIC DNA]</scope>
    <source>
        <strain evidence="3 4">TK</strain>
    </source>
</reference>
<feature type="region of interest" description="Disordered" evidence="2">
    <location>
        <begin position="629"/>
        <end position="702"/>
    </location>
</feature>
<feature type="compositionally biased region" description="Polar residues" evidence="2">
    <location>
        <begin position="595"/>
        <end position="617"/>
    </location>
</feature>
<proteinExistence type="predicted"/>
<keyword evidence="1" id="KW-0175">Coiled coil</keyword>
<dbReference type="OMA" id="RFNEERP"/>
<feature type="compositionally biased region" description="Polar residues" evidence="2">
    <location>
        <begin position="673"/>
        <end position="688"/>
    </location>
</feature>
<dbReference type="Proteomes" id="UP000076078">
    <property type="component" value="Unassembled WGS sequence"/>
</dbReference>
<dbReference type="FunCoup" id="A0A152A8Q2">
    <property type="interactions" value="15"/>
</dbReference>
<feature type="compositionally biased region" description="Low complexity" evidence="2">
    <location>
        <begin position="546"/>
        <end position="568"/>
    </location>
</feature>
<evidence type="ECO:0000313" key="4">
    <source>
        <dbReference type="Proteomes" id="UP000076078"/>
    </source>
</evidence>